<evidence type="ECO:0000313" key="3">
    <source>
        <dbReference type="RefSeq" id="XP_022250243.1"/>
    </source>
</evidence>
<protein>
    <submittedName>
        <fullName evidence="3">Uncharacterized protein LOC111087548</fullName>
    </submittedName>
</protein>
<dbReference type="Proteomes" id="UP000694941">
    <property type="component" value="Unplaced"/>
</dbReference>
<proteinExistence type="predicted"/>
<accession>A0ABM1T2Y7</accession>
<name>A0ABM1T2Y7_LIMPO</name>
<sequence length="166" mass="19233">MTIPTLVLFTTLWLVYFSPCNGLHSSLDKQHLETSSTVAPYWYSMMKKLHFIGNSPELPEDHINDVDKQLDGQDYRPLLTGSGRLVSMKRSSELQNNRNRQLLKLLNPDPMNLSNAARFNSFLDVDYDTRQRRKFPEVDSRGFDEDIFDEGFGEWSPMKRSSKIVV</sequence>
<evidence type="ECO:0000313" key="2">
    <source>
        <dbReference type="Proteomes" id="UP000694941"/>
    </source>
</evidence>
<organism evidence="2 3">
    <name type="scientific">Limulus polyphemus</name>
    <name type="common">Atlantic horseshoe crab</name>
    <dbReference type="NCBI Taxonomy" id="6850"/>
    <lineage>
        <taxon>Eukaryota</taxon>
        <taxon>Metazoa</taxon>
        <taxon>Ecdysozoa</taxon>
        <taxon>Arthropoda</taxon>
        <taxon>Chelicerata</taxon>
        <taxon>Merostomata</taxon>
        <taxon>Xiphosura</taxon>
        <taxon>Limulidae</taxon>
        <taxon>Limulus</taxon>
    </lineage>
</organism>
<keyword evidence="2" id="KW-1185">Reference proteome</keyword>
<evidence type="ECO:0000256" key="1">
    <source>
        <dbReference type="SAM" id="SignalP"/>
    </source>
</evidence>
<feature type="chain" id="PRO_5045153823" evidence="1">
    <location>
        <begin position="23"/>
        <end position="166"/>
    </location>
</feature>
<dbReference type="GeneID" id="111087548"/>
<gene>
    <name evidence="3" type="primary">LOC111087548</name>
</gene>
<dbReference type="RefSeq" id="XP_022250243.1">
    <property type="nucleotide sequence ID" value="XM_022394535.1"/>
</dbReference>
<reference evidence="3" key="1">
    <citation type="submission" date="2025-08" db="UniProtKB">
        <authorList>
            <consortium name="RefSeq"/>
        </authorList>
    </citation>
    <scope>IDENTIFICATION</scope>
    <source>
        <tissue evidence="3">Muscle</tissue>
    </source>
</reference>
<keyword evidence="1" id="KW-0732">Signal</keyword>
<feature type="signal peptide" evidence="1">
    <location>
        <begin position="1"/>
        <end position="22"/>
    </location>
</feature>